<name>A0A7T8K8H6_CALRO</name>
<reference evidence="3" key="1">
    <citation type="submission" date="2021-01" db="EMBL/GenBank/DDBJ databases">
        <title>Caligus Genome Assembly.</title>
        <authorList>
            <person name="Gallardo-Escarate C."/>
        </authorList>
    </citation>
    <scope>NUCLEOTIDE SEQUENCE [LARGE SCALE GENOMIC DNA]</scope>
</reference>
<dbReference type="EMBL" id="CP045896">
    <property type="protein sequence ID" value="QQP50832.1"/>
    <property type="molecule type" value="Genomic_DNA"/>
</dbReference>
<proteinExistence type="predicted"/>
<dbReference type="Proteomes" id="UP000595437">
    <property type="component" value="Chromosome 7"/>
</dbReference>
<dbReference type="AlphaFoldDB" id="A0A7T8K8H6"/>
<keyword evidence="3" id="KW-1185">Reference proteome</keyword>
<feature type="region of interest" description="Disordered" evidence="1">
    <location>
        <begin position="1"/>
        <end position="53"/>
    </location>
</feature>
<feature type="compositionally biased region" description="Pro residues" evidence="1">
    <location>
        <begin position="43"/>
        <end position="53"/>
    </location>
</feature>
<evidence type="ECO:0000313" key="3">
    <source>
        <dbReference type="Proteomes" id="UP000595437"/>
    </source>
</evidence>
<gene>
    <name evidence="2" type="ORF">FKW44_011969</name>
</gene>
<accession>A0A7T8K8H6</accession>
<organism evidence="2 3">
    <name type="scientific">Caligus rogercresseyi</name>
    <name type="common">Sea louse</name>
    <dbReference type="NCBI Taxonomy" id="217165"/>
    <lineage>
        <taxon>Eukaryota</taxon>
        <taxon>Metazoa</taxon>
        <taxon>Ecdysozoa</taxon>
        <taxon>Arthropoda</taxon>
        <taxon>Crustacea</taxon>
        <taxon>Multicrustacea</taxon>
        <taxon>Hexanauplia</taxon>
        <taxon>Copepoda</taxon>
        <taxon>Siphonostomatoida</taxon>
        <taxon>Caligidae</taxon>
        <taxon>Caligus</taxon>
    </lineage>
</organism>
<evidence type="ECO:0000313" key="2">
    <source>
        <dbReference type="EMBL" id="QQP50832.1"/>
    </source>
</evidence>
<protein>
    <submittedName>
        <fullName evidence="2">Uncharacterized protein</fullName>
    </submittedName>
</protein>
<sequence length="53" mass="5827">MTFTPWANPPMPPPFLSVTNNTDYKPHPHPTTARAVTGLAPPRQSPPDNHPLD</sequence>
<evidence type="ECO:0000256" key="1">
    <source>
        <dbReference type="SAM" id="MobiDB-lite"/>
    </source>
</evidence>